<reference evidence="1" key="1">
    <citation type="journal article" date="2021" name="Proc. Natl. Acad. Sci. U.S.A.">
        <title>A Catalog of Tens of Thousands of Viruses from Human Metagenomes Reveals Hidden Associations with Chronic Diseases.</title>
        <authorList>
            <person name="Tisza M.J."/>
            <person name="Buck C.B."/>
        </authorList>
    </citation>
    <scope>NUCLEOTIDE SEQUENCE</scope>
    <source>
        <strain evidence="1">CtuBK6</strain>
    </source>
</reference>
<accession>A0A8S5TH87</accession>
<dbReference type="EMBL" id="BK032826">
    <property type="protein sequence ID" value="DAF62684.1"/>
    <property type="molecule type" value="Genomic_DNA"/>
</dbReference>
<sequence length="123" mass="14594">MIGRLIIKLDNKVYSVLVNSYAVEHFSSREPDKVKLYFVDNPIIRSFYWNYMLPKNFLKKELRIVDFLGKPYILTFITIEEPIDKGSSDFMLTLIPLNEPPKLPPCRFEPIRRITSPQEFPWL</sequence>
<organism evidence="1">
    <name type="scientific">Siphoviridae sp. ctuBK6</name>
    <dbReference type="NCBI Taxonomy" id="2827963"/>
    <lineage>
        <taxon>Viruses</taxon>
        <taxon>Duplodnaviria</taxon>
        <taxon>Heunggongvirae</taxon>
        <taxon>Uroviricota</taxon>
        <taxon>Caudoviricetes</taxon>
    </lineage>
</organism>
<protein>
    <submittedName>
        <fullName evidence="1">Uncharacterized protein</fullName>
    </submittedName>
</protein>
<evidence type="ECO:0000313" key="1">
    <source>
        <dbReference type="EMBL" id="DAF62684.1"/>
    </source>
</evidence>
<name>A0A8S5TH87_9CAUD</name>
<proteinExistence type="predicted"/>